<evidence type="ECO:0000313" key="8">
    <source>
        <dbReference type="Proteomes" id="UP000615760"/>
    </source>
</evidence>
<dbReference type="InterPro" id="IPR058648">
    <property type="entry name" value="HH_CzcB-like"/>
</dbReference>
<dbReference type="Gene3D" id="1.10.287.470">
    <property type="entry name" value="Helix hairpin bin"/>
    <property type="match status" value="1"/>
</dbReference>
<dbReference type="PANTHER" id="PTHR30469:SF15">
    <property type="entry name" value="HLYD FAMILY OF SECRETION PROTEINS"/>
    <property type="match status" value="1"/>
</dbReference>
<accession>A0ABQ1JVS1</accession>
<dbReference type="RefSeq" id="WP_188621116.1">
    <property type="nucleotide sequence ID" value="NZ_BMJE01000004.1"/>
</dbReference>
<dbReference type="Pfam" id="PF25954">
    <property type="entry name" value="Beta-barrel_RND_2"/>
    <property type="match status" value="1"/>
</dbReference>
<evidence type="ECO:0000256" key="2">
    <source>
        <dbReference type="SAM" id="Coils"/>
    </source>
</evidence>
<dbReference type="InterPro" id="IPR058792">
    <property type="entry name" value="Beta-barrel_RND_2"/>
</dbReference>
<evidence type="ECO:0000259" key="5">
    <source>
        <dbReference type="Pfam" id="PF25967"/>
    </source>
</evidence>
<gene>
    <name evidence="7" type="ORF">GCM10007424_19750</name>
</gene>
<feature type="domain" description="CzcB-like alpha-helical hairpin" evidence="3">
    <location>
        <begin position="135"/>
        <end position="192"/>
    </location>
</feature>
<evidence type="ECO:0000259" key="3">
    <source>
        <dbReference type="Pfam" id="PF25893"/>
    </source>
</evidence>
<comment type="similarity">
    <text evidence="1">Belongs to the membrane fusion protein (MFP) (TC 8.A.1) family.</text>
</comment>
<dbReference type="Gene3D" id="2.40.420.20">
    <property type="match status" value="1"/>
</dbReference>
<dbReference type="InterPro" id="IPR058627">
    <property type="entry name" value="MdtA-like_C"/>
</dbReference>
<feature type="domain" description="Multidrug resistance protein MdtA-like C-terminal permuted SH3" evidence="5">
    <location>
        <begin position="309"/>
        <end position="375"/>
    </location>
</feature>
<dbReference type="InterPro" id="IPR058647">
    <property type="entry name" value="BSH_CzcB-like"/>
</dbReference>
<feature type="coiled-coil region" evidence="2">
    <location>
        <begin position="34"/>
        <end position="61"/>
    </location>
</feature>
<feature type="domain" description="CzcB-like barrel-sandwich hybrid" evidence="6">
    <location>
        <begin position="101"/>
        <end position="224"/>
    </location>
</feature>
<dbReference type="Gene3D" id="2.40.50.100">
    <property type="match status" value="1"/>
</dbReference>
<protein>
    <submittedName>
        <fullName evidence="7">RND transporter</fullName>
    </submittedName>
</protein>
<dbReference type="Pfam" id="PF25893">
    <property type="entry name" value="HH_CzcB"/>
    <property type="match status" value="1"/>
</dbReference>
<dbReference type="InterPro" id="IPR006143">
    <property type="entry name" value="RND_pump_MFP"/>
</dbReference>
<dbReference type="Pfam" id="PF25967">
    <property type="entry name" value="RND-MFP_C"/>
    <property type="match status" value="1"/>
</dbReference>
<evidence type="ECO:0000313" key="7">
    <source>
        <dbReference type="EMBL" id="GGB79627.1"/>
    </source>
</evidence>
<evidence type="ECO:0000259" key="6">
    <source>
        <dbReference type="Pfam" id="PF25973"/>
    </source>
</evidence>
<keyword evidence="2" id="KW-0175">Coiled coil</keyword>
<feature type="domain" description="CusB-like beta-barrel" evidence="4">
    <location>
        <begin position="232"/>
        <end position="301"/>
    </location>
</feature>
<comment type="caution">
    <text evidence="7">The sequence shown here is derived from an EMBL/GenBank/DDBJ whole genome shotgun (WGS) entry which is preliminary data.</text>
</comment>
<evidence type="ECO:0000259" key="4">
    <source>
        <dbReference type="Pfam" id="PF25954"/>
    </source>
</evidence>
<keyword evidence="8" id="KW-1185">Reference proteome</keyword>
<dbReference type="Proteomes" id="UP000615760">
    <property type="component" value="Unassembled WGS sequence"/>
</dbReference>
<dbReference type="NCBIfam" id="TIGR01730">
    <property type="entry name" value="RND_mfp"/>
    <property type="match status" value="1"/>
</dbReference>
<dbReference type="PROSITE" id="PS51257">
    <property type="entry name" value="PROKAR_LIPOPROTEIN"/>
    <property type="match status" value="1"/>
</dbReference>
<dbReference type="Pfam" id="PF25973">
    <property type="entry name" value="BSH_CzcB"/>
    <property type="match status" value="1"/>
</dbReference>
<dbReference type="Gene3D" id="2.40.30.170">
    <property type="match status" value="1"/>
</dbReference>
<dbReference type="SUPFAM" id="SSF111369">
    <property type="entry name" value="HlyD-like secretion proteins"/>
    <property type="match status" value="1"/>
</dbReference>
<organism evidence="7 8">
    <name type="scientific">Flavobacterium suaedae</name>
    <dbReference type="NCBI Taxonomy" id="1767027"/>
    <lineage>
        <taxon>Bacteria</taxon>
        <taxon>Pseudomonadati</taxon>
        <taxon>Bacteroidota</taxon>
        <taxon>Flavobacteriia</taxon>
        <taxon>Flavobacteriales</taxon>
        <taxon>Flavobacteriaceae</taxon>
        <taxon>Flavobacterium</taxon>
    </lineage>
</organism>
<evidence type="ECO:0000256" key="1">
    <source>
        <dbReference type="ARBA" id="ARBA00009477"/>
    </source>
</evidence>
<name>A0ABQ1JVS1_9FLAO</name>
<reference evidence="8" key="1">
    <citation type="journal article" date="2019" name="Int. J. Syst. Evol. Microbiol.">
        <title>The Global Catalogue of Microorganisms (GCM) 10K type strain sequencing project: providing services to taxonomists for standard genome sequencing and annotation.</title>
        <authorList>
            <consortium name="The Broad Institute Genomics Platform"/>
            <consortium name="The Broad Institute Genome Sequencing Center for Infectious Disease"/>
            <person name="Wu L."/>
            <person name="Ma J."/>
        </authorList>
    </citation>
    <scope>NUCLEOTIDE SEQUENCE [LARGE SCALE GENOMIC DNA]</scope>
    <source>
        <strain evidence="8">CGMCC 1.15461</strain>
    </source>
</reference>
<dbReference type="EMBL" id="BMJE01000004">
    <property type="protein sequence ID" value="GGB79627.1"/>
    <property type="molecule type" value="Genomic_DNA"/>
</dbReference>
<proteinExistence type="inferred from homology"/>
<dbReference type="PANTHER" id="PTHR30469">
    <property type="entry name" value="MULTIDRUG RESISTANCE PROTEIN MDTA"/>
    <property type="match status" value="1"/>
</dbReference>
<sequence>MKKIIYITSLSLVLFSCGNGDSVNVDEVIETKDAKKIKEAREEIHKKYEELSVKLDSLDAALDELNPNKKFPLVKTITLSDTIFKHYIEIQGSVDTKKNIVIYPEMSGVLQQLNVKAGQKVTKGQVLARIDDGGLAAQVAQAETQLALSQTTFDRQKRLWDQKIGSEIQFLQAKTSLESQQKAVAQLKSQLAKTVVRAPFSGTIDDVMTEQGKVVAPGQELFRIVSLTDMYVSATVPENYIGRVKLNAPVDVYIKSIGKTYEGKIRQVGNFINPNNRTFSIEVALPNPENLLRPNQVAVLKILDYTTEDAILIPENIVQQKGNGRLVVYTLEDKEGEEQPVAVEKEVETGYTSGAYTEIKSGLKVGDKIITDGAKSVENGSPVEELK</sequence>